<feature type="transmembrane region" description="Helical" evidence="1">
    <location>
        <begin position="12"/>
        <end position="33"/>
    </location>
</feature>
<dbReference type="EMBL" id="JAUTWS010000003">
    <property type="protein sequence ID" value="MDO9707426.1"/>
    <property type="molecule type" value="Genomic_DNA"/>
</dbReference>
<reference evidence="2 3" key="1">
    <citation type="submission" date="2023-08" db="EMBL/GenBank/DDBJ databases">
        <title>The draft genome sequence of Paracraurococcus sp. LOR1-02.</title>
        <authorList>
            <person name="Kingkaew E."/>
            <person name="Tanasupawat S."/>
        </authorList>
    </citation>
    <scope>NUCLEOTIDE SEQUENCE [LARGE SCALE GENOMIC DNA]</scope>
    <source>
        <strain evidence="2 3">LOR1-02</strain>
    </source>
</reference>
<feature type="transmembrane region" description="Helical" evidence="1">
    <location>
        <begin position="100"/>
        <end position="118"/>
    </location>
</feature>
<evidence type="ECO:0000313" key="3">
    <source>
        <dbReference type="Proteomes" id="UP001243009"/>
    </source>
</evidence>
<sequence>MDRIIPSAFLRRVLWLDAASCIGMGLLLAALAAPLARWFGLPQMLLHETGLFLIAFAALVAALAWRQASPRLLFWLVVVGNVLWALDSVLLLVSGWVAPTALGGVFVVAQALVVAVLAELEYAGLRRAGPLAA</sequence>
<keyword evidence="1" id="KW-0812">Transmembrane</keyword>
<feature type="transmembrane region" description="Helical" evidence="1">
    <location>
        <begin position="45"/>
        <end position="65"/>
    </location>
</feature>
<organism evidence="2 3">
    <name type="scientific">Paracraurococcus lichenis</name>
    <dbReference type="NCBI Taxonomy" id="3064888"/>
    <lineage>
        <taxon>Bacteria</taxon>
        <taxon>Pseudomonadati</taxon>
        <taxon>Pseudomonadota</taxon>
        <taxon>Alphaproteobacteria</taxon>
        <taxon>Acetobacterales</taxon>
        <taxon>Roseomonadaceae</taxon>
        <taxon>Paracraurococcus</taxon>
    </lineage>
</organism>
<feature type="transmembrane region" description="Helical" evidence="1">
    <location>
        <begin position="72"/>
        <end position="94"/>
    </location>
</feature>
<gene>
    <name evidence="2" type="ORF">Q7A36_03650</name>
</gene>
<protein>
    <recommendedName>
        <fullName evidence="4">Integral membrane protein</fullName>
    </recommendedName>
</protein>
<comment type="caution">
    <text evidence="2">The sequence shown here is derived from an EMBL/GenBank/DDBJ whole genome shotgun (WGS) entry which is preliminary data.</text>
</comment>
<evidence type="ECO:0000256" key="1">
    <source>
        <dbReference type="SAM" id="Phobius"/>
    </source>
</evidence>
<proteinExistence type="predicted"/>
<name>A0ABT9DU44_9PROT</name>
<evidence type="ECO:0000313" key="2">
    <source>
        <dbReference type="EMBL" id="MDO9707426.1"/>
    </source>
</evidence>
<keyword evidence="1" id="KW-1133">Transmembrane helix</keyword>
<dbReference type="Proteomes" id="UP001243009">
    <property type="component" value="Unassembled WGS sequence"/>
</dbReference>
<keyword evidence="1" id="KW-0472">Membrane</keyword>
<accession>A0ABT9DU44</accession>
<dbReference type="RefSeq" id="WP_305102298.1">
    <property type="nucleotide sequence ID" value="NZ_JAUTWS010000003.1"/>
</dbReference>
<evidence type="ECO:0008006" key="4">
    <source>
        <dbReference type="Google" id="ProtNLM"/>
    </source>
</evidence>
<keyword evidence="3" id="KW-1185">Reference proteome</keyword>